<dbReference type="SUPFAM" id="SSF51182">
    <property type="entry name" value="RmlC-like cupins"/>
    <property type="match status" value="1"/>
</dbReference>
<keyword evidence="4 10" id="KW-0479">Metal-binding</keyword>
<dbReference type="InterPro" id="IPR001250">
    <property type="entry name" value="Man6P_Isoase-1"/>
</dbReference>
<feature type="binding site" evidence="10">
    <location>
        <position position="107"/>
    </location>
    <ligand>
        <name>Zn(2+)</name>
        <dbReference type="ChEBI" id="CHEBI:29105"/>
    </ligand>
</feature>
<evidence type="ECO:0000256" key="4">
    <source>
        <dbReference type="ARBA" id="ARBA00022723"/>
    </source>
</evidence>
<dbReference type="PRINTS" id="PR00714">
    <property type="entry name" value="MAN6PISMRASE"/>
</dbReference>
<dbReference type="InterPro" id="IPR014710">
    <property type="entry name" value="RmlC-like_jellyroll"/>
</dbReference>
<dbReference type="Pfam" id="PF20511">
    <property type="entry name" value="PMI_typeI_cat"/>
    <property type="match status" value="1"/>
</dbReference>
<protein>
    <recommendedName>
        <fullName evidence="3">mannose-6-phosphate isomerase</fullName>
        <ecNumber evidence="3">5.3.1.8</ecNumber>
    </recommendedName>
    <alternativeName>
        <fullName evidence="7">Phosphohexomutase</fullName>
    </alternativeName>
    <alternativeName>
        <fullName evidence="8">Phosphomannose isomerase</fullName>
    </alternativeName>
</protein>
<feature type="domain" description="Phosphomannose isomerase type I catalytic" evidence="11">
    <location>
        <begin position="11"/>
        <end position="158"/>
    </location>
</feature>
<evidence type="ECO:0000313" key="14">
    <source>
        <dbReference type="EMBL" id="SHO55873.1"/>
    </source>
</evidence>
<evidence type="ECO:0000256" key="5">
    <source>
        <dbReference type="ARBA" id="ARBA00022833"/>
    </source>
</evidence>
<evidence type="ECO:0000259" key="11">
    <source>
        <dbReference type="Pfam" id="PF20511"/>
    </source>
</evidence>
<gene>
    <name evidence="14" type="primary">manA_1</name>
    <name evidence="14" type="ORF">VQ7734_01634</name>
</gene>
<dbReference type="InterPro" id="IPR046458">
    <property type="entry name" value="PMI_typeI_hel"/>
</dbReference>
<evidence type="ECO:0000256" key="3">
    <source>
        <dbReference type="ARBA" id="ARBA00011956"/>
    </source>
</evidence>
<dbReference type="InterPro" id="IPR011051">
    <property type="entry name" value="RmlC_Cupin_sf"/>
</dbReference>
<organism evidence="14 15">
    <name type="scientific">Vibrio quintilis</name>
    <dbReference type="NCBI Taxonomy" id="1117707"/>
    <lineage>
        <taxon>Bacteria</taxon>
        <taxon>Pseudomonadati</taxon>
        <taxon>Pseudomonadota</taxon>
        <taxon>Gammaproteobacteria</taxon>
        <taxon>Vibrionales</taxon>
        <taxon>Vibrionaceae</taxon>
        <taxon>Vibrio</taxon>
    </lineage>
</organism>
<dbReference type="Proteomes" id="UP000184600">
    <property type="component" value="Unassembled WGS sequence"/>
</dbReference>
<feature type="binding site" evidence="10">
    <location>
        <position position="105"/>
    </location>
    <ligand>
        <name>Zn(2+)</name>
        <dbReference type="ChEBI" id="CHEBI:29105"/>
    </ligand>
</feature>
<comment type="cofactor">
    <cofactor evidence="10">
        <name>Zn(2+)</name>
        <dbReference type="ChEBI" id="CHEBI:29105"/>
    </cofactor>
    <text evidence="10">Binds 1 zinc ion per subunit.</text>
</comment>
<dbReference type="GO" id="GO:0005829">
    <property type="term" value="C:cytosol"/>
    <property type="evidence" value="ECO:0007669"/>
    <property type="project" value="TreeGrafter"/>
</dbReference>
<dbReference type="NCBIfam" id="TIGR00218">
    <property type="entry name" value="manA"/>
    <property type="match status" value="1"/>
</dbReference>
<proteinExistence type="inferred from homology"/>
<feature type="binding site" evidence="10">
    <location>
        <position position="142"/>
    </location>
    <ligand>
        <name>Zn(2+)</name>
        <dbReference type="ChEBI" id="CHEBI:29105"/>
    </ligand>
</feature>
<dbReference type="GO" id="GO:0004476">
    <property type="term" value="F:mannose-6-phosphate isomerase activity"/>
    <property type="evidence" value="ECO:0007669"/>
    <property type="project" value="UniProtKB-EC"/>
</dbReference>
<dbReference type="STRING" id="1117707.VQ7734_01634"/>
<name>A0A1M7YTA2_9VIBR</name>
<feature type="domain" description="Phosphomannose isomerase type I helical insertion" evidence="12">
    <location>
        <begin position="177"/>
        <end position="247"/>
    </location>
</feature>
<evidence type="ECO:0000256" key="7">
    <source>
        <dbReference type="ARBA" id="ARBA00029741"/>
    </source>
</evidence>
<keyword evidence="5 10" id="KW-0862">Zinc</keyword>
<dbReference type="InterPro" id="IPR016305">
    <property type="entry name" value="Mannose-6-P_Isomerase"/>
</dbReference>
<dbReference type="GO" id="GO:0005975">
    <property type="term" value="P:carbohydrate metabolic process"/>
    <property type="evidence" value="ECO:0007669"/>
    <property type="project" value="InterPro"/>
</dbReference>
<dbReference type="Gene3D" id="2.60.120.10">
    <property type="entry name" value="Jelly Rolls"/>
    <property type="match status" value="2"/>
</dbReference>
<dbReference type="InterPro" id="IPR049071">
    <property type="entry name" value="MPI_cupin_dom"/>
</dbReference>
<dbReference type="EC" id="5.3.1.8" evidence="3"/>
<evidence type="ECO:0000256" key="10">
    <source>
        <dbReference type="PIRSR" id="PIRSR001480-2"/>
    </source>
</evidence>
<evidence type="ECO:0000313" key="15">
    <source>
        <dbReference type="Proteomes" id="UP000184600"/>
    </source>
</evidence>
<dbReference type="CDD" id="cd07011">
    <property type="entry name" value="cupin_PMI_type_I_N"/>
    <property type="match status" value="1"/>
</dbReference>
<evidence type="ECO:0000256" key="2">
    <source>
        <dbReference type="ARBA" id="ARBA00010772"/>
    </source>
</evidence>
<evidence type="ECO:0000256" key="1">
    <source>
        <dbReference type="ARBA" id="ARBA00000757"/>
    </source>
</evidence>
<dbReference type="EMBL" id="FRFG01000019">
    <property type="protein sequence ID" value="SHO55873.1"/>
    <property type="molecule type" value="Genomic_DNA"/>
</dbReference>
<sequence length="400" mass="44488">MINQSGTRYFFPMKNVIQNYAWGSRQSIRDMFDIPNPEQQPQAEVWMGAHPNGCSEIIENNEQQLLSDFIQLDRSGILGVSTDIQFGELPFLFKILAAEQALSVQVHPDKSQAEAGFSKEEAAGIPRTAAHRNYKDPNHKPELVYALTPYQAMNGFREFDTIVALFKTVNVAPVQPLVDAFEKDASEHGLRHFFQALLSLQGEQKATAVDELLSYAEQHRDNQLFSLILSLGHQYPGDIGVFCPLMLNVLTLNPGEAMFLDACTPHAYIQGTALEVMANSDNVLRSGLTSKHMDVKELVKCTRFRPIACDTLLTQPESDGQGKVYPVPVDDFQLTIYDSPEVLNVITESAEILLALDNTMTLSHVSGENIQIEKGHSVFIPAFTGQYRLTSSGRIARVTN</sequence>
<dbReference type="Gene3D" id="1.10.441.10">
    <property type="entry name" value="Phosphomannose Isomerase, domain 2"/>
    <property type="match status" value="1"/>
</dbReference>
<comment type="catalytic activity">
    <reaction evidence="1">
        <text>D-mannose 6-phosphate = D-fructose 6-phosphate</text>
        <dbReference type="Rhea" id="RHEA:12356"/>
        <dbReference type="ChEBI" id="CHEBI:58735"/>
        <dbReference type="ChEBI" id="CHEBI:61527"/>
        <dbReference type="EC" id="5.3.1.8"/>
    </reaction>
</comment>
<dbReference type="GO" id="GO:0008270">
    <property type="term" value="F:zinc ion binding"/>
    <property type="evidence" value="ECO:0007669"/>
    <property type="project" value="InterPro"/>
</dbReference>
<accession>A0A1M7YTA2</accession>
<feature type="active site" evidence="9">
    <location>
        <position position="285"/>
    </location>
</feature>
<dbReference type="GO" id="GO:0009298">
    <property type="term" value="P:GDP-mannose biosynthetic process"/>
    <property type="evidence" value="ECO:0007669"/>
    <property type="project" value="InterPro"/>
</dbReference>
<evidence type="ECO:0000256" key="6">
    <source>
        <dbReference type="ARBA" id="ARBA00023235"/>
    </source>
</evidence>
<keyword evidence="15" id="KW-1185">Reference proteome</keyword>
<feature type="binding site" evidence="10">
    <location>
        <position position="266"/>
    </location>
    <ligand>
        <name>Zn(2+)</name>
        <dbReference type="ChEBI" id="CHEBI:29105"/>
    </ligand>
</feature>
<feature type="domain" description="Mannose-6-phosphate isomerase cupin" evidence="13">
    <location>
        <begin position="324"/>
        <end position="400"/>
    </location>
</feature>
<comment type="similarity">
    <text evidence="2">Belongs to the mannose-6-phosphate isomerase type 1 family.</text>
</comment>
<evidence type="ECO:0000259" key="13">
    <source>
        <dbReference type="Pfam" id="PF21621"/>
    </source>
</evidence>
<dbReference type="PANTHER" id="PTHR10309">
    <property type="entry name" value="MANNOSE-6-PHOSPHATE ISOMERASE"/>
    <property type="match status" value="1"/>
</dbReference>
<dbReference type="AlphaFoldDB" id="A0A1M7YTA2"/>
<reference evidence="15" key="1">
    <citation type="submission" date="2016-12" db="EMBL/GenBank/DDBJ databases">
        <authorList>
            <person name="Rodrigo-Torres L."/>
            <person name="Arahal R.D."/>
            <person name="Lucena T."/>
        </authorList>
    </citation>
    <scope>NUCLEOTIDE SEQUENCE [LARGE SCALE GENOMIC DNA]</scope>
</reference>
<dbReference type="PANTHER" id="PTHR10309:SF0">
    <property type="entry name" value="MANNOSE-6-PHOSPHATE ISOMERASE"/>
    <property type="match status" value="1"/>
</dbReference>
<dbReference type="PROSITE" id="PS00965">
    <property type="entry name" value="PMI_I_1"/>
    <property type="match status" value="1"/>
</dbReference>
<evidence type="ECO:0000256" key="8">
    <source>
        <dbReference type="ARBA" id="ARBA00030762"/>
    </source>
</evidence>
<dbReference type="InterPro" id="IPR046457">
    <property type="entry name" value="PMI_typeI_cat"/>
</dbReference>
<evidence type="ECO:0000256" key="9">
    <source>
        <dbReference type="PIRSR" id="PIRSR001480-1"/>
    </source>
</evidence>
<dbReference type="Pfam" id="PF20512">
    <property type="entry name" value="PMI_typeI_hel"/>
    <property type="match status" value="1"/>
</dbReference>
<dbReference type="PIRSF" id="PIRSF001480">
    <property type="entry name" value="Mannose-6-phosphate_isomerase"/>
    <property type="match status" value="1"/>
</dbReference>
<evidence type="ECO:0000259" key="12">
    <source>
        <dbReference type="Pfam" id="PF20512"/>
    </source>
</evidence>
<dbReference type="Pfam" id="PF21621">
    <property type="entry name" value="MPI_cupin_dom"/>
    <property type="match status" value="1"/>
</dbReference>
<keyword evidence="6 14" id="KW-0413">Isomerase</keyword>
<dbReference type="InterPro" id="IPR018050">
    <property type="entry name" value="Pmannose_isomerase-type1_CS"/>
</dbReference>